<keyword evidence="4" id="KW-0732">Signal</keyword>
<dbReference type="eggNOG" id="ENOG502ZAW2">
    <property type="taxonomic scope" value="Bacteria"/>
</dbReference>
<dbReference type="EMBL" id="CP001810">
    <property type="protein sequence ID" value="ADL33184.1"/>
    <property type="molecule type" value="Genomic_DNA"/>
</dbReference>
<protein>
    <recommendedName>
        <fullName evidence="8">AlgX/AlgJ SGNH hydrolase-like domain-containing protein</fullName>
    </recommendedName>
</protein>
<dbReference type="InterPro" id="IPR031811">
    <property type="entry name" value="ALGX/ALGJ_SGNH-like"/>
</dbReference>
<dbReference type="Proteomes" id="UP000001299">
    <property type="component" value="Chromosome 1"/>
</dbReference>
<evidence type="ECO:0000256" key="5">
    <source>
        <dbReference type="ARBA" id="ARBA00022764"/>
    </source>
</evidence>
<dbReference type="UniPathway" id="UPA00286"/>
<keyword evidence="7" id="KW-0472">Membrane</keyword>
<evidence type="ECO:0000313" key="9">
    <source>
        <dbReference type="EMBL" id="ADL33184.1"/>
    </source>
</evidence>
<dbReference type="Pfam" id="PF16822">
    <property type="entry name" value="ALGX"/>
    <property type="match status" value="1"/>
</dbReference>
<dbReference type="AlphaFoldDB" id="E0RZI7"/>
<organism evidence="9 10">
    <name type="scientific">Butyrivibrio proteoclasticus (strain ATCC 51982 / DSM 14932 / B316)</name>
    <name type="common">Clostridium proteoclasticum</name>
    <dbReference type="NCBI Taxonomy" id="515622"/>
    <lineage>
        <taxon>Bacteria</taxon>
        <taxon>Bacillati</taxon>
        <taxon>Bacillota</taxon>
        <taxon>Clostridia</taxon>
        <taxon>Lachnospirales</taxon>
        <taxon>Lachnospiraceae</taxon>
        <taxon>Butyrivibrio</taxon>
    </lineage>
</organism>
<name>E0RZI7_BUTPB</name>
<dbReference type="GO" id="GO:0016740">
    <property type="term" value="F:transferase activity"/>
    <property type="evidence" value="ECO:0007669"/>
    <property type="project" value="UniProtKB-KW"/>
</dbReference>
<accession>E0RZI7</accession>
<keyword evidence="10" id="KW-1185">Reference proteome</keyword>
<feature type="domain" description="AlgX/AlgJ SGNH hydrolase-like" evidence="8">
    <location>
        <begin position="114"/>
        <end position="222"/>
    </location>
</feature>
<comment type="pathway">
    <text evidence="2">Glycan biosynthesis; alginate biosynthesis.</text>
</comment>
<dbReference type="STRING" id="515622.bpr_I0436"/>
<proteinExistence type="predicted"/>
<sequence>MLCGIRKGFFGTVINRKHSNYLYIVVLGLAIFGLGVPSFGKLLNYYINDVVSYNEWTPELGNEFETNIASTFYKKMWFVNINGAIRNVLNQPEMNGVIKLNNGYLLSPMDKCSDEKINECVDNTATFNEYLQEKGIQLVYAATPYTCSKYDDELPKGIEDYGNSNVDRLVSGMREAGIDTIDFREEMHDDDIDQYDMMYRTDHHWTTEAGFYAYGVLEDYIQDKTGCDVDSRISDISNYTVTRYNKWHLGSNGQRTGIYYAGIDDFDLILPDFNTRLQDANGNVGTMQEMMINTDPLKVKDYTSRYTYDFVLGKTLGQYVNLEAKNDVKLLVITDSFGKAVNQYLSLGFKEVYFVDNVNVSSITPELIESYKPSVVIMLYYSGAISDDSVSYLFSGFDN</sequence>
<keyword evidence="5" id="KW-0574">Periplasm</keyword>
<evidence type="ECO:0000256" key="4">
    <source>
        <dbReference type="ARBA" id="ARBA00022729"/>
    </source>
</evidence>
<dbReference type="HOGENOM" id="CLU_031022_0_0_9"/>
<keyword evidence="3" id="KW-0808">Transferase</keyword>
<feature type="transmembrane region" description="Helical" evidence="7">
    <location>
        <begin position="21"/>
        <end position="40"/>
    </location>
</feature>
<gene>
    <name evidence="9" type="ordered locus">bpr_I0436</name>
</gene>
<dbReference type="KEGG" id="bpb:bpr_I0436"/>
<evidence type="ECO:0000256" key="6">
    <source>
        <dbReference type="ARBA" id="ARBA00022841"/>
    </source>
</evidence>
<evidence type="ECO:0000256" key="2">
    <source>
        <dbReference type="ARBA" id="ARBA00005182"/>
    </source>
</evidence>
<dbReference type="GO" id="GO:0042121">
    <property type="term" value="P:alginic acid biosynthetic process"/>
    <property type="evidence" value="ECO:0007669"/>
    <property type="project" value="UniProtKB-UniPathway"/>
</dbReference>
<keyword evidence="7" id="KW-0812">Transmembrane</keyword>
<reference evidence="9 10" key="1">
    <citation type="journal article" date="2010" name="PLoS ONE">
        <title>The glycobiome of the rumen bacterium Butyrivibrio proteoclasticus B316(T) highlights adaptation to a polysaccharide-rich environment.</title>
        <authorList>
            <person name="Kelly W.J."/>
            <person name="Leahy S.C."/>
            <person name="Altermann E."/>
            <person name="Yeoman C.J."/>
            <person name="Dunne J.C."/>
            <person name="Kong Z."/>
            <person name="Pacheco D.M."/>
            <person name="Li D."/>
            <person name="Noel S.J."/>
            <person name="Moon C.D."/>
            <person name="Cookson A.L."/>
            <person name="Attwood G.T."/>
        </authorList>
    </citation>
    <scope>NUCLEOTIDE SEQUENCE [LARGE SCALE GENOMIC DNA]</scope>
    <source>
        <strain evidence="10">ATCC 51982 / DSM 14932 / B316</strain>
    </source>
</reference>
<keyword evidence="6" id="KW-0016">Alginate biosynthesis</keyword>
<evidence type="ECO:0000259" key="8">
    <source>
        <dbReference type="Pfam" id="PF16822"/>
    </source>
</evidence>
<evidence type="ECO:0000256" key="3">
    <source>
        <dbReference type="ARBA" id="ARBA00022679"/>
    </source>
</evidence>
<evidence type="ECO:0000256" key="1">
    <source>
        <dbReference type="ARBA" id="ARBA00004418"/>
    </source>
</evidence>
<dbReference type="GO" id="GO:0042597">
    <property type="term" value="C:periplasmic space"/>
    <property type="evidence" value="ECO:0007669"/>
    <property type="project" value="UniProtKB-SubCell"/>
</dbReference>
<evidence type="ECO:0000313" key="10">
    <source>
        <dbReference type="Proteomes" id="UP000001299"/>
    </source>
</evidence>
<comment type="subcellular location">
    <subcellularLocation>
        <location evidence="1">Periplasm</location>
    </subcellularLocation>
</comment>
<evidence type="ECO:0000256" key="7">
    <source>
        <dbReference type="SAM" id="Phobius"/>
    </source>
</evidence>
<keyword evidence="7" id="KW-1133">Transmembrane helix</keyword>